<name>H6SRG5_PARPM</name>
<dbReference type="InterPro" id="IPR056329">
    <property type="entry name" value="CON_HrpB"/>
</dbReference>
<feature type="compositionally biased region" description="Low complexity" evidence="3">
    <location>
        <begin position="130"/>
        <end position="139"/>
    </location>
</feature>
<dbReference type="HOGENOM" id="CLU_501404_0_0_5"/>
<dbReference type="AlphaFoldDB" id="H6SRG5"/>
<dbReference type="EC" id="3.4.22.44" evidence="6"/>
<dbReference type="Pfam" id="PF24473">
    <property type="entry name" value="CON_HrpB"/>
    <property type="match status" value="1"/>
</dbReference>
<feature type="region of interest" description="Disordered" evidence="3">
    <location>
        <begin position="58"/>
        <end position="157"/>
    </location>
</feature>
<evidence type="ECO:0000259" key="4">
    <source>
        <dbReference type="Pfam" id="PF08482"/>
    </source>
</evidence>
<dbReference type="KEGG" id="rpm:RSPPHO_00868"/>
<feature type="domain" description="ATP-dependent RNA helicase HrpB C-terminal" evidence="4">
    <location>
        <begin position="399"/>
        <end position="529"/>
    </location>
</feature>
<evidence type="ECO:0000256" key="3">
    <source>
        <dbReference type="SAM" id="MobiDB-lite"/>
    </source>
</evidence>
<evidence type="ECO:0000256" key="2">
    <source>
        <dbReference type="ARBA" id="ARBA00022806"/>
    </source>
</evidence>
<keyword evidence="2 6" id="KW-0347">Helicase</keyword>
<feature type="domain" description="ATP-dependent RNA helicase HrpB connector region" evidence="5">
    <location>
        <begin position="306"/>
        <end position="336"/>
    </location>
</feature>
<protein>
    <submittedName>
        <fullName evidence="6">ATP-dependent helicase HrpB</fullName>
        <ecNumber evidence="6">3.4.22.44</ecNumber>
    </submittedName>
</protein>
<feature type="region of interest" description="Disordered" evidence="3">
    <location>
        <begin position="518"/>
        <end position="543"/>
    </location>
</feature>
<dbReference type="STRING" id="1150469.RSPPHO_00868"/>
<feature type="compositionally biased region" description="Low complexity" evidence="3">
    <location>
        <begin position="15"/>
        <end position="39"/>
    </location>
</feature>
<dbReference type="Proteomes" id="UP000033220">
    <property type="component" value="Chromosome DSM 122"/>
</dbReference>
<keyword evidence="2 6" id="KW-0067">ATP-binding</keyword>
<dbReference type="eggNOG" id="COG1643">
    <property type="taxonomic scope" value="Bacteria"/>
</dbReference>
<evidence type="ECO:0000313" key="6">
    <source>
        <dbReference type="EMBL" id="CCG07494.1"/>
    </source>
</evidence>
<gene>
    <name evidence="6" type="ORF">RSPPHO_00868</name>
</gene>
<accession>H6SRG5</accession>
<sequence>MSSMAACAAPRASIPGAASRASKPSASPKPAPSSGAAAPAAWNPACACACGPRPNTAPCPPTKPRKSWPPTLPASPLILPCGDRPPPRASPCPPRLRPAPSPKPATSCTAWAPSTIRVKPPRTPAPSPACPCRRASPTWSSPPPRPAPRRGRSPPCWPLSSKSATFLRARDPDLRPRLALALSRQPAPPTGRADALARVRDTARQIRRRVGLAELDKSPPLSPEAGGRLLALAYPDRVAQARPGAPGRFLLASGRGASLDPHEPLAHAPYLVVADLVEDTGTEGRIRLAAPLDRDDIDATLSPTAVETLTWDPRAEAVIARRERRLGALVLESQDLPTPGPRAVAVVLDALRRLGLACLPWTPETTSLRARVTFLATARPQDGWPDLGDSALLDTLETWLGPFLPGITRRSHFTRLPLADALKDHIGRQRLADLERLAPRTLVVPSGVPVPLDYTDADGPVLAARVQQLFGLTQTPTVAGRPVLIHLLSPAGRPLQVTRDLAGFWKTSYAAVRKDMRGRYPKHPWPEDPTLADATNRTKPRKA</sequence>
<feature type="compositionally biased region" description="Pro residues" evidence="3">
    <location>
        <begin position="83"/>
        <end position="103"/>
    </location>
</feature>
<dbReference type="PANTHER" id="PTHR43519">
    <property type="entry name" value="ATP-DEPENDENT RNA HELICASE HRPB"/>
    <property type="match status" value="1"/>
</dbReference>
<evidence type="ECO:0000256" key="1">
    <source>
        <dbReference type="ARBA" id="ARBA00022801"/>
    </source>
</evidence>
<dbReference type="GO" id="GO:0004386">
    <property type="term" value="F:helicase activity"/>
    <property type="evidence" value="ECO:0007669"/>
    <property type="project" value="UniProtKB-KW"/>
</dbReference>
<dbReference type="EMBL" id="HE663493">
    <property type="protein sequence ID" value="CCG07494.1"/>
    <property type="molecule type" value="Genomic_DNA"/>
</dbReference>
<feature type="region of interest" description="Disordered" evidence="3">
    <location>
        <begin position="1"/>
        <end position="39"/>
    </location>
</feature>
<keyword evidence="7" id="KW-1185">Reference proteome</keyword>
<dbReference type="Pfam" id="PF08482">
    <property type="entry name" value="HrpB_C"/>
    <property type="match status" value="1"/>
</dbReference>
<evidence type="ECO:0000259" key="5">
    <source>
        <dbReference type="Pfam" id="PF24473"/>
    </source>
</evidence>
<reference evidence="6 7" key="1">
    <citation type="submission" date="2012-02" db="EMBL/GenBank/DDBJ databases">
        <title>Shotgun genome sequence of Phaeospirillum photometricum DSM 122.</title>
        <authorList>
            <person name="Duquesne K."/>
            <person name="Sturgis J."/>
        </authorList>
    </citation>
    <scope>NUCLEOTIDE SEQUENCE [LARGE SCALE GENOMIC DNA]</scope>
    <source>
        <strain evidence="7">DSM122</strain>
    </source>
</reference>
<evidence type="ECO:0000313" key="7">
    <source>
        <dbReference type="Proteomes" id="UP000033220"/>
    </source>
</evidence>
<dbReference type="PATRIC" id="fig|1150469.3.peg.999"/>
<dbReference type="GO" id="GO:0016787">
    <property type="term" value="F:hydrolase activity"/>
    <property type="evidence" value="ECO:0007669"/>
    <property type="project" value="UniProtKB-KW"/>
</dbReference>
<dbReference type="InterPro" id="IPR013689">
    <property type="entry name" value="RNA_helicase_ATP-dep_HrpB_C"/>
</dbReference>
<proteinExistence type="predicted"/>
<organism evidence="6 7">
    <name type="scientific">Pararhodospirillum photometricum DSM 122</name>
    <dbReference type="NCBI Taxonomy" id="1150469"/>
    <lineage>
        <taxon>Bacteria</taxon>
        <taxon>Pseudomonadati</taxon>
        <taxon>Pseudomonadota</taxon>
        <taxon>Alphaproteobacteria</taxon>
        <taxon>Rhodospirillales</taxon>
        <taxon>Rhodospirillaceae</taxon>
        <taxon>Pararhodospirillum</taxon>
    </lineage>
</organism>
<keyword evidence="1 6" id="KW-0378">Hydrolase</keyword>
<dbReference type="PANTHER" id="PTHR43519:SF1">
    <property type="entry name" value="ATP-DEPENDENT RNA HELICASE HRPB"/>
    <property type="match status" value="1"/>
</dbReference>
<keyword evidence="2 6" id="KW-0547">Nucleotide-binding</keyword>